<dbReference type="PANTHER" id="PTHR12428">
    <property type="entry name" value="OXA1"/>
    <property type="match status" value="1"/>
</dbReference>
<dbReference type="InterPro" id="IPR001708">
    <property type="entry name" value="YidC/ALB3/OXA1/COX18"/>
</dbReference>
<evidence type="ECO:0000256" key="3">
    <source>
        <dbReference type="ARBA" id="ARBA00022989"/>
    </source>
</evidence>
<reference evidence="8" key="2">
    <citation type="journal article" date="2021" name="PeerJ">
        <title>Extensive microbial diversity within the chicken gut microbiome revealed by metagenomics and culture.</title>
        <authorList>
            <person name="Gilroy R."/>
            <person name="Ravi A."/>
            <person name="Getino M."/>
            <person name="Pursley I."/>
            <person name="Horton D.L."/>
            <person name="Alikhan N.F."/>
            <person name="Baker D."/>
            <person name="Gharbi K."/>
            <person name="Hall N."/>
            <person name="Watson M."/>
            <person name="Adriaenssens E.M."/>
            <person name="Foster-Nyarko E."/>
            <person name="Jarju S."/>
            <person name="Secka A."/>
            <person name="Antonio M."/>
            <person name="Oren A."/>
            <person name="Chaudhuri R.R."/>
            <person name="La Ragione R."/>
            <person name="Hildebrand F."/>
            <person name="Pallen M.J."/>
        </authorList>
    </citation>
    <scope>NUCLEOTIDE SEQUENCE</scope>
    <source>
        <strain evidence="8">23406</strain>
    </source>
</reference>
<evidence type="ECO:0000256" key="1">
    <source>
        <dbReference type="ARBA" id="ARBA00004141"/>
    </source>
</evidence>
<dbReference type="GO" id="GO:0032977">
    <property type="term" value="F:membrane insertase activity"/>
    <property type="evidence" value="ECO:0007669"/>
    <property type="project" value="InterPro"/>
</dbReference>
<feature type="domain" description="Membrane insertase YidC/Oxa/ALB C-terminal" evidence="7">
    <location>
        <begin position="38"/>
        <end position="335"/>
    </location>
</feature>
<dbReference type="AlphaFoldDB" id="A0A9D1NBA4"/>
<gene>
    <name evidence="8" type="primary">yidC</name>
    <name evidence="8" type="ORF">IAB14_00145</name>
</gene>
<comment type="caution">
    <text evidence="8">The sequence shown here is derived from an EMBL/GenBank/DDBJ whole genome shotgun (WGS) entry which is preliminary data.</text>
</comment>
<keyword evidence="2 5" id="KW-0812">Transmembrane</keyword>
<feature type="transmembrane region" description="Helical" evidence="6">
    <location>
        <begin position="299"/>
        <end position="315"/>
    </location>
</feature>
<accession>A0A9D1NBA4</accession>
<feature type="transmembrane region" description="Helical" evidence="6">
    <location>
        <begin position="105"/>
        <end position="128"/>
    </location>
</feature>
<feature type="transmembrane region" description="Helical" evidence="6">
    <location>
        <begin position="321"/>
        <end position="340"/>
    </location>
</feature>
<dbReference type="Proteomes" id="UP000886891">
    <property type="component" value="Unassembled WGS sequence"/>
</dbReference>
<organism evidence="8 9">
    <name type="scientific">Candidatus Stercoripulliclostridium merdipullorum</name>
    <dbReference type="NCBI Taxonomy" id="2840952"/>
    <lineage>
        <taxon>Bacteria</taxon>
        <taxon>Bacillati</taxon>
        <taxon>Bacillota</taxon>
        <taxon>Clostridia</taxon>
        <taxon>Eubacteriales</taxon>
        <taxon>Candidatus Stercoripulliclostridium</taxon>
    </lineage>
</organism>
<sequence>MDFMMLATELNAIGKLIYNSLYGWVQTWGSGSDLIGAFGVTVIMFTLFLKIITSPLDIWQKVLMRKNSKKMELMKPDLDRIKKQCGDNQQLLMQKQREVYKKYKYSMVGSCLPMLVTMVLFFVIFSGFNSAVRYHNSVVFDELTVVYDTTYDQTYNAQKAAGKTEAEAIELATAAADAKVVEVYRNEKQEKFLLTQNIFVADNWKSPIPSIADYTGTGMGKMNITNVDASTYERVMGPIMDEFNVNDKGKKQWNGYLILPILCLVVSFLSAKLIKPPEQPPMAGQTEEQIKAQKSQQKFMGLLMPVIMGVFALFYSTAFTLYMFLSNLITTLFNLTFNLVTKQIDKKERDQRLATTIKK</sequence>
<proteinExistence type="inferred from homology"/>
<evidence type="ECO:0000256" key="4">
    <source>
        <dbReference type="ARBA" id="ARBA00023136"/>
    </source>
</evidence>
<dbReference type="NCBIfam" id="TIGR03592">
    <property type="entry name" value="yidC_oxa1_cterm"/>
    <property type="match status" value="1"/>
</dbReference>
<evidence type="ECO:0000313" key="9">
    <source>
        <dbReference type="Proteomes" id="UP000886891"/>
    </source>
</evidence>
<dbReference type="PANTHER" id="PTHR12428:SF65">
    <property type="entry name" value="CYTOCHROME C OXIDASE ASSEMBLY PROTEIN COX18, MITOCHONDRIAL"/>
    <property type="match status" value="1"/>
</dbReference>
<name>A0A9D1NBA4_9FIRM</name>
<evidence type="ECO:0000256" key="6">
    <source>
        <dbReference type="SAM" id="Phobius"/>
    </source>
</evidence>
<comment type="similarity">
    <text evidence="5">Belongs to the OXA1/ALB3/YidC family.</text>
</comment>
<keyword evidence="4 6" id="KW-0472">Membrane</keyword>
<reference evidence="8" key="1">
    <citation type="submission" date="2020-10" db="EMBL/GenBank/DDBJ databases">
        <authorList>
            <person name="Gilroy R."/>
        </authorList>
    </citation>
    <scope>NUCLEOTIDE SEQUENCE</scope>
    <source>
        <strain evidence="8">23406</strain>
    </source>
</reference>
<keyword evidence="3 6" id="KW-1133">Transmembrane helix</keyword>
<feature type="transmembrane region" description="Helical" evidence="6">
    <location>
        <begin position="34"/>
        <end position="59"/>
    </location>
</feature>
<comment type="subcellular location">
    <subcellularLocation>
        <location evidence="1 5">Membrane</location>
        <topology evidence="1 5">Multi-pass membrane protein</topology>
    </subcellularLocation>
</comment>
<evidence type="ECO:0000256" key="5">
    <source>
        <dbReference type="RuleBase" id="RU003945"/>
    </source>
</evidence>
<dbReference type="GO" id="GO:0005886">
    <property type="term" value="C:plasma membrane"/>
    <property type="evidence" value="ECO:0007669"/>
    <property type="project" value="TreeGrafter"/>
</dbReference>
<dbReference type="Pfam" id="PF02096">
    <property type="entry name" value="60KD_IMP"/>
    <property type="match status" value="1"/>
</dbReference>
<dbReference type="GO" id="GO:0051205">
    <property type="term" value="P:protein insertion into membrane"/>
    <property type="evidence" value="ECO:0007669"/>
    <property type="project" value="TreeGrafter"/>
</dbReference>
<dbReference type="EMBL" id="DVOH01000002">
    <property type="protein sequence ID" value="HIU99508.1"/>
    <property type="molecule type" value="Genomic_DNA"/>
</dbReference>
<dbReference type="InterPro" id="IPR028055">
    <property type="entry name" value="YidC/Oxa/ALB_C"/>
</dbReference>
<feature type="transmembrane region" description="Helical" evidence="6">
    <location>
        <begin position="253"/>
        <end position="274"/>
    </location>
</feature>
<evidence type="ECO:0000256" key="2">
    <source>
        <dbReference type="ARBA" id="ARBA00022692"/>
    </source>
</evidence>
<evidence type="ECO:0000313" key="8">
    <source>
        <dbReference type="EMBL" id="HIU99508.1"/>
    </source>
</evidence>
<evidence type="ECO:0000259" key="7">
    <source>
        <dbReference type="Pfam" id="PF02096"/>
    </source>
</evidence>
<protein>
    <submittedName>
        <fullName evidence="8">Membrane protein insertase YidC</fullName>
    </submittedName>
</protein>